<evidence type="ECO:0000256" key="2">
    <source>
        <dbReference type="ARBA" id="ARBA00022448"/>
    </source>
</evidence>
<dbReference type="AlphaFoldDB" id="A0A1B1AI16"/>
<evidence type="ECO:0000256" key="1">
    <source>
        <dbReference type="ARBA" id="ARBA00004429"/>
    </source>
</evidence>
<evidence type="ECO:0000256" key="5">
    <source>
        <dbReference type="ARBA" id="ARBA00022692"/>
    </source>
</evidence>
<dbReference type="GO" id="GO:0042910">
    <property type="term" value="F:xenobiotic transmembrane transporter activity"/>
    <property type="evidence" value="ECO:0007669"/>
    <property type="project" value="InterPro"/>
</dbReference>
<dbReference type="InterPro" id="IPR050222">
    <property type="entry name" value="MATE_MdtK"/>
</dbReference>
<feature type="transmembrane region" description="Helical" evidence="10">
    <location>
        <begin position="388"/>
        <end position="407"/>
    </location>
</feature>
<dbReference type="Pfam" id="PF01554">
    <property type="entry name" value="MatE"/>
    <property type="match status" value="2"/>
</dbReference>
<feature type="transmembrane region" description="Helical" evidence="10">
    <location>
        <begin position="283"/>
        <end position="305"/>
    </location>
</feature>
<evidence type="ECO:0000256" key="3">
    <source>
        <dbReference type="ARBA" id="ARBA00022449"/>
    </source>
</evidence>
<evidence type="ECO:0000256" key="7">
    <source>
        <dbReference type="ARBA" id="ARBA00023065"/>
    </source>
</evidence>
<evidence type="ECO:0000313" key="11">
    <source>
        <dbReference type="EMBL" id="ANP46202.1"/>
    </source>
</evidence>
<dbReference type="InterPro" id="IPR002528">
    <property type="entry name" value="MATE_fam"/>
</dbReference>
<dbReference type="FunCoup" id="A0A1B1AI16">
    <property type="interactions" value="83"/>
</dbReference>
<evidence type="ECO:0000256" key="4">
    <source>
        <dbReference type="ARBA" id="ARBA00022475"/>
    </source>
</evidence>
<feature type="transmembrane region" description="Helical" evidence="10">
    <location>
        <begin position="164"/>
        <end position="185"/>
    </location>
</feature>
<dbReference type="RefSeq" id="WP_066770809.1">
    <property type="nucleotide sequence ID" value="NZ_CP013244.1"/>
</dbReference>
<keyword evidence="12" id="KW-1185">Reference proteome</keyword>
<keyword evidence="6 10" id="KW-1133">Transmembrane helix</keyword>
<organism evidence="11 12">
    <name type="scientific">Candidatus Viadribacter manganicus</name>
    <dbReference type="NCBI Taxonomy" id="1759059"/>
    <lineage>
        <taxon>Bacteria</taxon>
        <taxon>Pseudomonadati</taxon>
        <taxon>Pseudomonadota</taxon>
        <taxon>Alphaproteobacteria</taxon>
        <taxon>Hyphomonadales</taxon>
        <taxon>Hyphomonadaceae</taxon>
        <taxon>Candidatus Viadribacter</taxon>
    </lineage>
</organism>
<dbReference type="NCBIfam" id="TIGR00797">
    <property type="entry name" value="matE"/>
    <property type="match status" value="1"/>
</dbReference>
<dbReference type="PANTHER" id="PTHR43298:SF2">
    <property type="entry name" value="FMN_FAD EXPORTER YEEO-RELATED"/>
    <property type="match status" value="1"/>
</dbReference>
<keyword evidence="3" id="KW-0050">Antiport</keyword>
<feature type="transmembrane region" description="Helical" evidence="10">
    <location>
        <begin position="197"/>
        <end position="217"/>
    </location>
</feature>
<dbReference type="OrthoDB" id="9806302at2"/>
<dbReference type="STRING" id="1759059.ATE48_09860"/>
<reference evidence="11 12" key="1">
    <citation type="submission" date="2015-11" db="EMBL/GenBank/DDBJ databases">
        <title>Whole-Genome Sequence of Candidatus Oderbacter manganicum from the National Park Lower Oder Valley, Germany.</title>
        <authorList>
            <person name="Braun B."/>
            <person name="Liere K."/>
            <person name="Szewzyk U."/>
        </authorList>
    </citation>
    <scope>NUCLEOTIDE SEQUENCE [LARGE SCALE GENOMIC DNA]</scope>
    <source>
        <strain evidence="11 12">OTSz_A_272</strain>
    </source>
</reference>
<feature type="transmembrane region" description="Helical" evidence="10">
    <location>
        <begin position="12"/>
        <end position="33"/>
    </location>
</feature>
<dbReference type="GO" id="GO:0006811">
    <property type="term" value="P:monoatomic ion transport"/>
    <property type="evidence" value="ECO:0007669"/>
    <property type="project" value="UniProtKB-KW"/>
</dbReference>
<name>A0A1B1AI16_9PROT</name>
<dbReference type="KEGG" id="cbot:ATE48_09860"/>
<feature type="transmembrane region" description="Helical" evidence="10">
    <location>
        <begin position="360"/>
        <end position="381"/>
    </location>
</feature>
<dbReference type="GO" id="GO:0005886">
    <property type="term" value="C:plasma membrane"/>
    <property type="evidence" value="ECO:0007669"/>
    <property type="project" value="UniProtKB-SubCell"/>
</dbReference>
<feature type="transmembrane region" description="Helical" evidence="10">
    <location>
        <begin position="45"/>
        <end position="72"/>
    </location>
</feature>
<dbReference type="Proteomes" id="UP000092498">
    <property type="component" value="Chromosome"/>
</dbReference>
<feature type="transmembrane region" description="Helical" evidence="10">
    <location>
        <begin position="317"/>
        <end position="340"/>
    </location>
</feature>
<dbReference type="InParanoid" id="A0A1B1AI16"/>
<feature type="transmembrane region" description="Helical" evidence="10">
    <location>
        <begin position="413"/>
        <end position="436"/>
    </location>
</feature>
<comment type="subcellular location">
    <subcellularLocation>
        <location evidence="1">Cell inner membrane</location>
        <topology evidence="1">Multi-pass membrane protein</topology>
    </subcellularLocation>
</comment>
<keyword evidence="8 10" id="KW-0472">Membrane</keyword>
<proteinExistence type="predicted"/>
<evidence type="ECO:0000256" key="8">
    <source>
        <dbReference type="ARBA" id="ARBA00023136"/>
    </source>
</evidence>
<gene>
    <name evidence="11" type="ORF">ATE48_09860</name>
</gene>
<evidence type="ECO:0000313" key="12">
    <source>
        <dbReference type="Proteomes" id="UP000092498"/>
    </source>
</evidence>
<protein>
    <recommendedName>
        <fullName evidence="9">Multidrug-efflux transporter</fullName>
    </recommendedName>
</protein>
<evidence type="ECO:0000256" key="6">
    <source>
        <dbReference type="ARBA" id="ARBA00022989"/>
    </source>
</evidence>
<keyword evidence="4" id="KW-1003">Cell membrane</keyword>
<keyword evidence="2" id="KW-0813">Transport</keyword>
<dbReference type="PIRSF" id="PIRSF006603">
    <property type="entry name" value="DinF"/>
    <property type="match status" value="1"/>
</dbReference>
<dbReference type="GO" id="GO:0015297">
    <property type="term" value="F:antiporter activity"/>
    <property type="evidence" value="ECO:0007669"/>
    <property type="project" value="UniProtKB-KW"/>
</dbReference>
<feature type="transmembrane region" description="Helical" evidence="10">
    <location>
        <begin position="238"/>
        <end position="263"/>
    </location>
</feature>
<evidence type="ECO:0000256" key="9">
    <source>
        <dbReference type="ARBA" id="ARBA00031636"/>
    </source>
</evidence>
<sequence>MRDLTQGSIAGHLLSMAGFIGISLIFQTMYFIVDLYFVSRLGSAAIAGVSAAGNVFFLALAASQLISIGVMATVAQAVGRRDEAEANLFSDQAISMSLLFGAVMLVAGYAFGGIGVDALTADTASAAAGRAYLFAFLPQLALMFPVAAMTSALRGAGVTMETMVLQTATIVLNAILAPVLIAGWGTGVPLGAAGAGWASSIAALIGTIALAFMFARVQKYLRLHLNSLKPKFDAWRRIIFIGLPTSIEFLMMFVIFIAIYFVIRNFGAEAQAGFGIGGRIMQSVFLPAMAVAFAAAPIAGQNFGAKRYDRVRETFNTTALISCGIMLTLSALCHISPGILARPFTDDPRVLAISNDYLQIVSWNFVFSGLVMSASSLFQGMGDTRPSLFASATRMITFVVPALWMSAQPWFTLYHVWLLSVASVVAQCALVIWLLFRTFKRKLTPLTEAPAH</sequence>
<dbReference type="EMBL" id="CP013244">
    <property type="protein sequence ID" value="ANP46202.1"/>
    <property type="molecule type" value="Genomic_DNA"/>
</dbReference>
<feature type="transmembrane region" description="Helical" evidence="10">
    <location>
        <begin position="131"/>
        <end position="152"/>
    </location>
</feature>
<dbReference type="InterPro" id="IPR048279">
    <property type="entry name" value="MdtK-like"/>
</dbReference>
<keyword evidence="5 10" id="KW-0812">Transmembrane</keyword>
<accession>A0A1B1AI16</accession>
<evidence type="ECO:0000256" key="10">
    <source>
        <dbReference type="SAM" id="Phobius"/>
    </source>
</evidence>
<keyword evidence="7" id="KW-0406">Ion transport</keyword>
<dbReference type="PANTHER" id="PTHR43298">
    <property type="entry name" value="MULTIDRUG RESISTANCE PROTEIN NORM-RELATED"/>
    <property type="match status" value="1"/>
</dbReference>
<feature type="transmembrane region" description="Helical" evidence="10">
    <location>
        <begin position="93"/>
        <end position="111"/>
    </location>
</feature>